<evidence type="ECO:0000313" key="4">
    <source>
        <dbReference type="EMBL" id="MCC2177068.1"/>
    </source>
</evidence>
<sequence>MPGIKATGVFAGHLWGGSSIVDTNCFFGACGTTENAGTASEKTEEEFRNGTVAGLLGEAFAQVGDYPKINGPADYSSVDAAIDKVNALNKDNYKDFSAVEAAVGAVVRDKKIAEQSAVDAIAKAIEDAIAALQYKGADYTKVDEALAKANALNKDSYQDFSAVEKAIADVVRDKNITEQSKVDAMAKAIEDAIAGLVPRPSSSSSSSSSSKPSYSVTAPGTAENGSVTVSPKNATKGSTVTVTVKPNDGYQLDKLTVADAKGNTISVTDKGNGKYTFTMPASKVTVTPKFVKIAQQPTKKTFVDVDKSDWFADAVAYVTEKGLMNGTGSDTFSPNASTTRGMLMTVLARYAGEDTAGGATWYEKGMNWAKSKGVSDGTHPEVNITREQLVTMLYRYVGSPKAHGSLDSFSDATSVSSYAVNAMQWAVANGIVNGSNGKLNPQNNATRAQVAAILMRFCEMSK</sequence>
<dbReference type="PROSITE" id="PS51272">
    <property type="entry name" value="SLH"/>
    <property type="match status" value="2"/>
</dbReference>
<organism evidence="4 5">
    <name type="scientific">Agathobaculum butyriciproducens</name>
    <dbReference type="NCBI Taxonomy" id="1628085"/>
    <lineage>
        <taxon>Bacteria</taxon>
        <taxon>Bacillati</taxon>
        <taxon>Bacillota</taxon>
        <taxon>Clostridia</taxon>
        <taxon>Eubacteriales</taxon>
        <taxon>Butyricicoccaceae</taxon>
        <taxon>Agathobaculum</taxon>
    </lineage>
</organism>
<proteinExistence type="predicted"/>
<reference evidence="4 5" key="1">
    <citation type="submission" date="2021-10" db="EMBL/GenBank/DDBJ databases">
        <title>Anaerobic single-cell dispensing facilitates the cultivation of human gut bacteria.</title>
        <authorList>
            <person name="Afrizal A."/>
        </authorList>
    </citation>
    <scope>NUCLEOTIDE SEQUENCE [LARGE SCALE GENOMIC DNA]</scope>
    <source>
        <strain evidence="4 5">CLA-AA-H270</strain>
    </source>
</reference>
<gene>
    <name evidence="4" type="ORF">LKD22_08000</name>
</gene>
<evidence type="ECO:0000313" key="5">
    <source>
        <dbReference type="Proteomes" id="UP001298753"/>
    </source>
</evidence>
<keyword evidence="1" id="KW-0677">Repeat</keyword>
<feature type="compositionally biased region" description="Polar residues" evidence="2">
    <location>
        <begin position="223"/>
        <end position="234"/>
    </location>
</feature>
<feature type="region of interest" description="Disordered" evidence="2">
    <location>
        <begin position="197"/>
        <end position="234"/>
    </location>
</feature>
<dbReference type="Proteomes" id="UP001298753">
    <property type="component" value="Unassembled WGS sequence"/>
</dbReference>
<dbReference type="Pfam" id="PF18998">
    <property type="entry name" value="Flg_new_2"/>
    <property type="match status" value="1"/>
</dbReference>
<accession>A0AAW4W4F9</accession>
<name>A0AAW4W4F9_9FIRM</name>
<dbReference type="Pfam" id="PF00395">
    <property type="entry name" value="SLH"/>
    <property type="match status" value="2"/>
</dbReference>
<dbReference type="EMBL" id="JAJEPX010000021">
    <property type="protein sequence ID" value="MCC2177068.1"/>
    <property type="molecule type" value="Genomic_DNA"/>
</dbReference>
<comment type="caution">
    <text evidence="4">The sequence shown here is derived from an EMBL/GenBank/DDBJ whole genome shotgun (WGS) entry which is preliminary data.</text>
</comment>
<evidence type="ECO:0000256" key="2">
    <source>
        <dbReference type="SAM" id="MobiDB-lite"/>
    </source>
</evidence>
<keyword evidence="5" id="KW-1185">Reference proteome</keyword>
<dbReference type="InterPro" id="IPR001119">
    <property type="entry name" value="SLH_dom"/>
</dbReference>
<protein>
    <submittedName>
        <fullName evidence="4">S-layer homology domain-containing protein</fullName>
    </submittedName>
</protein>
<dbReference type="RefSeq" id="WP_227600764.1">
    <property type="nucleotide sequence ID" value="NZ_JAJEPX010000021.1"/>
</dbReference>
<dbReference type="Gene3D" id="1.20.1270.90">
    <property type="entry name" value="AF1782-like"/>
    <property type="match status" value="2"/>
</dbReference>
<feature type="domain" description="SLH" evidence="3">
    <location>
        <begin position="298"/>
        <end position="361"/>
    </location>
</feature>
<feature type="domain" description="SLH" evidence="3">
    <location>
        <begin position="406"/>
        <end position="462"/>
    </location>
</feature>
<evidence type="ECO:0000259" key="3">
    <source>
        <dbReference type="PROSITE" id="PS51272"/>
    </source>
</evidence>
<feature type="compositionally biased region" description="Low complexity" evidence="2">
    <location>
        <begin position="201"/>
        <end position="215"/>
    </location>
</feature>
<dbReference type="InterPro" id="IPR044060">
    <property type="entry name" value="Bacterial_rp_domain"/>
</dbReference>
<dbReference type="AlphaFoldDB" id="A0AAW4W4F9"/>
<evidence type="ECO:0000256" key="1">
    <source>
        <dbReference type="ARBA" id="ARBA00022737"/>
    </source>
</evidence>